<dbReference type="EMBL" id="LAZR01038945">
    <property type="protein sequence ID" value="KKL18240.1"/>
    <property type="molecule type" value="Genomic_DNA"/>
</dbReference>
<evidence type="ECO:0000313" key="1">
    <source>
        <dbReference type="EMBL" id="KKL18240.1"/>
    </source>
</evidence>
<gene>
    <name evidence="2" type="ORF">LCGC14_2477240</name>
    <name evidence="1" type="ORF">LCGC14_2477510</name>
</gene>
<dbReference type="AlphaFoldDB" id="A0A0F9B9E1"/>
<accession>A0A0F9B9E1</accession>
<evidence type="ECO:0000313" key="2">
    <source>
        <dbReference type="EMBL" id="KKL18265.1"/>
    </source>
</evidence>
<sequence>MKSLRTAIILKSLKEQGLTNGDIIDLFKMDGLDGLATLAGMGEVG</sequence>
<dbReference type="EMBL" id="LAZR01038936">
    <property type="protein sequence ID" value="KKL18265.1"/>
    <property type="molecule type" value="Genomic_DNA"/>
</dbReference>
<organism evidence="1">
    <name type="scientific">marine sediment metagenome</name>
    <dbReference type="NCBI Taxonomy" id="412755"/>
    <lineage>
        <taxon>unclassified sequences</taxon>
        <taxon>metagenomes</taxon>
        <taxon>ecological metagenomes</taxon>
    </lineage>
</organism>
<protein>
    <submittedName>
        <fullName evidence="1">Uncharacterized protein</fullName>
    </submittedName>
</protein>
<name>A0A0F9B9E1_9ZZZZ</name>
<proteinExistence type="predicted"/>
<reference evidence="1" key="1">
    <citation type="journal article" date="2015" name="Nature">
        <title>Complex archaea that bridge the gap between prokaryotes and eukaryotes.</title>
        <authorList>
            <person name="Spang A."/>
            <person name="Saw J.H."/>
            <person name="Jorgensen S.L."/>
            <person name="Zaremba-Niedzwiedzka K."/>
            <person name="Martijn J."/>
            <person name="Lind A.E."/>
            <person name="van Eijk R."/>
            <person name="Schleper C."/>
            <person name="Guy L."/>
            <person name="Ettema T.J."/>
        </authorList>
    </citation>
    <scope>NUCLEOTIDE SEQUENCE</scope>
</reference>
<comment type="caution">
    <text evidence="1">The sequence shown here is derived from an EMBL/GenBank/DDBJ whole genome shotgun (WGS) entry which is preliminary data.</text>
</comment>